<reference evidence="1 2" key="1">
    <citation type="submission" date="2013-01" db="EMBL/GenBank/DDBJ databases">
        <authorList>
            <person name="Harkins D.M."/>
            <person name="Durkin A.S."/>
            <person name="Brinkac L.M."/>
            <person name="Haft D.H."/>
            <person name="Selengut J.D."/>
            <person name="Sanka R."/>
            <person name="DePew J."/>
            <person name="Purushe J."/>
            <person name="Hartskeerl R.A."/>
            <person name="Ahmed A."/>
            <person name="van der Linden H."/>
            <person name="Goris M.G.A."/>
            <person name="Vinetz J.M."/>
            <person name="Sutton G.G."/>
            <person name="Nierman W.C."/>
            <person name="Fouts D.E."/>
        </authorList>
    </citation>
    <scope>NUCLEOTIDE SEQUENCE [LARGE SCALE GENOMIC DNA]</scope>
    <source>
        <strain evidence="1 2">Brem 328</strain>
    </source>
</reference>
<dbReference type="AlphaFoldDB" id="A0ABC9SKD3"/>
<dbReference type="Proteomes" id="UP000012166">
    <property type="component" value="Unassembled WGS sequence"/>
</dbReference>
<dbReference type="EMBL" id="AHMS02000020">
    <property type="protein sequence ID" value="EMN18153.1"/>
    <property type="molecule type" value="Genomic_DNA"/>
</dbReference>
<proteinExistence type="predicted"/>
<organism evidence="1 2">
    <name type="scientific">Leptospira borgpetersenii str. Brem 328</name>
    <dbReference type="NCBI Taxonomy" id="1049780"/>
    <lineage>
        <taxon>Bacteria</taxon>
        <taxon>Pseudomonadati</taxon>
        <taxon>Spirochaetota</taxon>
        <taxon>Spirochaetia</taxon>
        <taxon>Leptospirales</taxon>
        <taxon>Leptospiraceae</taxon>
        <taxon>Leptospira</taxon>
    </lineage>
</organism>
<name>A0ABC9SKD3_LEPBO</name>
<comment type="caution">
    <text evidence="1">The sequence shown here is derived from an EMBL/GenBank/DDBJ whole genome shotgun (WGS) entry which is preliminary data.</text>
</comment>
<evidence type="ECO:0000313" key="2">
    <source>
        <dbReference type="Proteomes" id="UP000012166"/>
    </source>
</evidence>
<protein>
    <submittedName>
        <fullName evidence="1">Uncharacterized protein</fullName>
    </submittedName>
</protein>
<evidence type="ECO:0000313" key="1">
    <source>
        <dbReference type="EMBL" id="EMN18153.1"/>
    </source>
</evidence>
<gene>
    <name evidence="1" type="ORF">LEP1GSC056_1663</name>
</gene>
<accession>A0ABC9SKD3</accession>
<sequence>MKGIVKEEYFVKDKNKKTTSKIFLQKSWKFQSGKEKRKPNQFLSVYF</sequence>